<sequence>KERLSASKISGGGVEKWIQVTVLKRLGTVIYLIQEGQRQCTAQQHVTTAKNCWETSS</sequence>
<dbReference type="EMBL" id="CAWUFR010000004">
    <property type="protein sequence ID" value="CAK6950838.1"/>
    <property type="molecule type" value="Genomic_DNA"/>
</dbReference>
<name>A0AAV1MVL2_SCOSC</name>
<evidence type="ECO:0000313" key="2">
    <source>
        <dbReference type="Proteomes" id="UP001314229"/>
    </source>
</evidence>
<accession>A0AAV1MVL2</accession>
<protein>
    <submittedName>
        <fullName evidence="1">Uncharacterized protein</fullName>
    </submittedName>
</protein>
<dbReference type="AlphaFoldDB" id="A0AAV1MVL2"/>
<comment type="caution">
    <text evidence="1">The sequence shown here is derived from an EMBL/GenBank/DDBJ whole genome shotgun (WGS) entry which is preliminary data.</text>
</comment>
<keyword evidence="2" id="KW-1185">Reference proteome</keyword>
<evidence type="ECO:0000313" key="1">
    <source>
        <dbReference type="EMBL" id="CAK6950838.1"/>
    </source>
</evidence>
<organism evidence="1 2">
    <name type="scientific">Scomber scombrus</name>
    <name type="common">Atlantic mackerel</name>
    <name type="synonym">Scomber vernalis</name>
    <dbReference type="NCBI Taxonomy" id="13677"/>
    <lineage>
        <taxon>Eukaryota</taxon>
        <taxon>Metazoa</taxon>
        <taxon>Chordata</taxon>
        <taxon>Craniata</taxon>
        <taxon>Vertebrata</taxon>
        <taxon>Euteleostomi</taxon>
        <taxon>Actinopterygii</taxon>
        <taxon>Neopterygii</taxon>
        <taxon>Teleostei</taxon>
        <taxon>Neoteleostei</taxon>
        <taxon>Acanthomorphata</taxon>
        <taxon>Pelagiaria</taxon>
        <taxon>Scombriformes</taxon>
        <taxon>Scombridae</taxon>
        <taxon>Scomber</taxon>
    </lineage>
</organism>
<dbReference type="Proteomes" id="UP001314229">
    <property type="component" value="Unassembled WGS sequence"/>
</dbReference>
<gene>
    <name evidence="1" type="ORF">FSCOSCO3_A026633</name>
</gene>
<proteinExistence type="predicted"/>
<feature type="non-terminal residue" evidence="1">
    <location>
        <position position="1"/>
    </location>
</feature>
<reference evidence="1 2" key="1">
    <citation type="submission" date="2024-01" db="EMBL/GenBank/DDBJ databases">
        <authorList>
            <person name="Alioto T."/>
            <person name="Alioto T."/>
            <person name="Gomez Garrido J."/>
        </authorList>
    </citation>
    <scope>NUCLEOTIDE SEQUENCE [LARGE SCALE GENOMIC DNA]</scope>
</reference>